<accession>A0AAV4J8E2</accession>
<evidence type="ECO:0000256" key="7">
    <source>
        <dbReference type="ARBA" id="ARBA00022989"/>
    </source>
</evidence>
<evidence type="ECO:0000313" key="15">
    <source>
        <dbReference type="Proteomes" id="UP000762676"/>
    </source>
</evidence>
<name>A0AAV4J8E2_9GAST</name>
<keyword evidence="6" id="KW-0677">Repeat</keyword>
<evidence type="ECO:0000256" key="5">
    <source>
        <dbReference type="ARBA" id="ARBA00022729"/>
    </source>
</evidence>
<keyword evidence="8 14" id="KW-0401">Integrin</keyword>
<feature type="signal peptide" evidence="12">
    <location>
        <begin position="1"/>
        <end position="22"/>
    </location>
</feature>
<keyword evidence="11" id="KW-0325">Glycoprotein</keyword>
<dbReference type="GO" id="GO:0007160">
    <property type="term" value="P:cell-matrix adhesion"/>
    <property type="evidence" value="ECO:0007669"/>
    <property type="project" value="TreeGrafter"/>
</dbReference>
<evidence type="ECO:0000256" key="4">
    <source>
        <dbReference type="ARBA" id="ARBA00022692"/>
    </source>
</evidence>
<dbReference type="GO" id="GO:0033627">
    <property type="term" value="P:cell adhesion mediated by integrin"/>
    <property type="evidence" value="ECO:0007669"/>
    <property type="project" value="TreeGrafter"/>
</dbReference>
<dbReference type="GO" id="GO:0007229">
    <property type="term" value="P:integrin-mediated signaling pathway"/>
    <property type="evidence" value="ECO:0007669"/>
    <property type="project" value="UniProtKB-KW"/>
</dbReference>
<dbReference type="GO" id="GO:0016477">
    <property type="term" value="P:cell migration"/>
    <property type="evidence" value="ECO:0007669"/>
    <property type="project" value="TreeGrafter"/>
</dbReference>
<dbReference type="InterPro" id="IPR015812">
    <property type="entry name" value="Integrin_bsu"/>
</dbReference>
<sequence length="479" mass="50923">MAVNKTCVFVVLMAHLFSVIESVASCSRHGADTTCCACVSSPGCSWFSPPGSHSGYCNTSPYLLSGGSGAAASSFPAWSQGGTVGVFPSQPVEISVTRNEPFHLGQRRLLRPQDVRLKVAVGVRAQVMFRLTSSVIVSGPIRATNGDVEFGLRPADDTSCSRGLGRLGRDTSSYPRRRAYSCRGDGPGMVHSLLLDVDVKRCLTRVFTLRVLVRDSGTRSRSLRVRVRSACDCPSCHGSRIMRAVPRGIFGIAISTTPSTQPQLCDVVSCGTGVHATISNVLSPEATVCLRRGVNERCMPACDHQDRCNVTRGQTCSGRGLCVCGECSCRPRRELFPAQRFTGTYCECDDYSCPASQDGMLCGGPGRGACHCGQCQCHEGWVGDACEASIFPPSHCVAPSSDDGSVCSGRGTCMEGLCECPWPYSGQFCQCNDLSCPRHLGLMCGGHGQCVCGQCECNALARGDACQETVLAGKLSQDN</sequence>
<keyword evidence="15" id="KW-1185">Reference proteome</keyword>
<dbReference type="GO" id="GO:0008305">
    <property type="term" value="C:integrin complex"/>
    <property type="evidence" value="ECO:0007669"/>
    <property type="project" value="TreeGrafter"/>
</dbReference>
<evidence type="ECO:0000256" key="1">
    <source>
        <dbReference type="ARBA" id="ARBA00004479"/>
    </source>
</evidence>
<evidence type="ECO:0000256" key="9">
    <source>
        <dbReference type="ARBA" id="ARBA00023136"/>
    </source>
</evidence>
<evidence type="ECO:0000256" key="3">
    <source>
        <dbReference type="ARBA" id="ARBA00022536"/>
    </source>
</evidence>
<feature type="domain" description="Integrin beta epidermal growth factor-like" evidence="13">
    <location>
        <begin position="305"/>
        <end position="347"/>
    </location>
</feature>
<comment type="caution">
    <text evidence="14">The sequence shown here is derived from an EMBL/GenBank/DDBJ whole genome shotgun (WGS) entry which is preliminary data.</text>
</comment>
<dbReference type="InterPro" id="IPR057073">
    <property type="entry name" value="EGF_integrin_2"/>
</dbReference>
<dbReference type="PROSITE" id="PS00243">
    <property type="entry name" value="I_EGF_1"/>
    <property type="match status" value="2"/>
</dbReference>
<dbReference type="GO" id="GO:0009986">
    <property type="term" value="C:cell surface"/>
    <property type="evidence" value="ECO:0007669"/>
    <property type="project" value="TreeGrafter"/>
</dbReference>
<comment type="subcellular location">
    <subcellularLocation>
        <location evidence="1">Membrane</location>
        <topology evidence="1">Single-pass type I membrane protein</topology>
    </subcellularLocation>
</comment>
<dbReference type="PANTHER" id="PTHR10082">
    <property type="entry name" value="INTEGRIN BETA SUBUNIT"/>
    <property type="match status" value="1"/>
</dbReference>
<keyword evidence="7" id="KW-1133">Transmembrane helix</keyword>
<dbReference type="GO" id="GO:0098609">
    <property type="term" value="P:cell-cell adhesion"/>
    <property type="evidence" value="ECO:0007669"/>
    <property type="project" value="TreeGrafter"/>
</dbReference>
<evidence type="ECO:0000256" key="11">
    <source>
        <dbReference type="ARBA" id="ARBA00023180"/>
    </source>
</evidence>
<evidence type="ECO:0000256" key="8">
    <source>
        <dbReference type="ARBA" id="ARBA00023037"/>
    </source>
</evidence>
<evidence type="ECO:0000256" key="10">
    <source>
        <dbReference type="ARBA" id="ARBA00023157"/>
    </source>
</evidence>
<dbReference type="InterPro" id="IPR057243">
    <property type="entry name" value="Integrin_I-EGF_CS"/>
</dbReference>
<comment type="similarity">
    <text evidence="2">Belongs to the integrin beta chain family.</text>
</comment>
<dbReference type="GO" id="GO:0005925">
    <property type="term" value="C:focal adhesion"/>
    <property type="evidence" value="ECO:0007669"/>
    <property type="project" value="TreeGrafter"/>
</dbReference>
<keyword evidence="9" id="KW-0472">Membrane</keyword>
<evidence type="ECO:0000259" key="13">
    <source>
        <dbReference type="Pfam" id="PF23105"/>
    </source>
</evidence>
<dbReference type="Proteomes" id="UP000762676">
    <property type="component" value="Unassembled WGS sequence"/>
</dbReference>
<gene>
    <name evidence="14" type="ORF">ElyMa_006863400</name>
</gene>
<keyword evidence="10" id="KW-1015">Disulfide bond</keyword>
<organism evidence="14 15">
    <name type="scientific">Elysia marginata</name>
    <dbReference type="NCBI Taxonomy" id="1093978"/>
    <lineage>
        <taxon>Eukaryota</taxon>
        <taxon>Metazoa</taxon>
        <taxon>Spiralia</taxon>
        <taxon>Lophotrochozoa</taxon>
        <taxon>Mollusca</taxon>
        <taxon>Gastropoda</taxon>
        <taxon>Heterobranchia</taxon>
        <taxon>Euthyneura</taxon>
        <taxon>Panpulmonata</taxon>
        <taxon>Sacoglossa</taxon>
        <taxon>Placobranchoidea</taxon>
        <taxon>Plakobranchidae</taxon>
        <taxon>Elysia</taxon>
    </lineage>
</organism>
<proteinExistence type="inferred from homology"/>
<dbReference type="SUPFAM" id="SSF57196">
    <property type="entry name" value="EGF/Laminin"/>
    <property type="match status" value="2"/>
</dbReference>
<evidence type="ECO:0000256" key="6">
    <source>
        <dbReference type="ARBA" id="ARBA00022737"/>
    </source>
</evidence>
<dbReference type="EMBL" id="BMAT01013732">
    <property type="protein sequence ID" value="GFS19049.1"/>
    <property type="molecule type" value="Genomic_DNA"/>
</dbReference>
<feature type="chain" id="PRO_5043910037" evidence="12">
    <location>
        <begin position="23"/>
        <end position="479"/>
    </location>
</feature>
<evidence type="ECO:0000256" key="2">
    <source>
        <dbReference type="ARBA" id="ARBA00007449"/>
    </source>
</evidence>
<reference evidence="14 15" key="1">
    <citation type="journal article" date="2021" name="Elife">
        <title>Chloroplast acquisition without the gene transfer in kleptoplastic sea slugs, Plakobranchus ocellatus.</title>
        <authorList>
            <person name="Maeda T."/>
            <person name="Takahashi S."/>
            <person name="Yoshida T."/>
            <person name="Shimamura S."/>
            <person name="Takaki Y."/>
            <person name="Nagai Y."/>
            <person name="Toyoda A."/>
            <person name="Suzuki Y."/>
            <person name="Arimoto A."/>
            <person name="Ishii H."/>
            <person name="Satoh N."/>
            <person name="Nishiyama T."/>
            <person name="Hasebe M."/>
            <person name="Maruyama T."/>
            <person name="Minagawa J."/>
            <person name="Obokata J."/>
            <person name="Shigenobu S."/>
        </authorList>
    </citation>
    <scope>NUCLEOTIDE SEQUENCE [LARGE SCALE GENOMIC DNA]</scope>
</reference>
<keyword evidence="5 12" id="KW-0732">Signal</keyword>
<keyword evidence="4" id="KW-0812">Transmembrane</keyword>
<protein>
    <submittedName>
        <fullName evidence="14">Integrin beta-like protein 1</fullName>
    </submittedName>
</protein>
<keyword evidence="3" id="KW-0245">EGF-like domain</keyword>
<dbReference type="Pfam" id="PF23105">
    <property type="entry name" value="EGF_integrin"/>
    <property type="match status" value="1"/>
</dbReference>
<evidence type="ECO:0000313" key="14">
    <source>
        <dbReference type="EMBL" id="GFS19049.1"/>
    </source>
</evidence>
<dbReference type="PANTHER" id="PTHR10082:SF60">
    <property type="entry name" value="INTEGRIN BETA-PS"/>
    <property type="match status" value="1"/>
</dbReference>
<dbReference type="AlphaFoldDB" id="A0AAV4J8E2"/>
<evidence type="ECO:0000256" key="12">
    <source>
        <dbReference type="SAM" id="SignalP"/>
    </source>
</evidence>
<dbReference type="Gene3D" id="2.10.25.10">
    <property type="entry name" value="Laminin"/>
    <property type="match status" value="4"/>
</dbReference>
<dbReference type="FunFam" id="2.10.25.10:FF:000036">
    <property type="entry name" value="Integrin beta"/>
    <property type="match status" value="2"/>
</dbReference>
<dbReference type="GO" id="GO:0005178">
    <property type="term" value="F:integrin binding"/>
    <property type="evidence" value="ECO:0007669"/>
    <property type="project" value="TreeGrafter"/>
</dbReference>